<comment type="caution">
    <text evidence="2">The sequence shown here is derived from an EMBL/GenBank/DDBJ whole genome shotgun (WGS) entry which is preliminary data.</text>
</comment>
<evidence type="ECO:0000313" key="2">
    <source>
        <dbReference type="EMBL" id="MPC92363.1"/>
    </source>
</evidence>
<organism evidence="2 3">
    <name type="scientific">Portunus trituberculatus</name>
    <name type="common">Swimming crab</name>
    <name type="synonym">Neptunus trituberculatus</name>
    <dbReference type="NCBI Taxonomy" id="210409"/>
    <lineage>
        <taxon>Eukaryota</taxon>
        <taxon>Metazoa</taxon>
        <taxon>Ecdysozoa</taxon>
        <taxon>Arthropoda</taxon>
        <taxon>Crustacea</taxon>
        <taxon>Multicrustacea</taxon>
        <taxon>Malacostraca</taxon>
        <taxon>Eumalacostraca</taxon>
        <taxon>Eucarida</taxon>
        <taxon>Decapoda</taxon>
        <taxon>Pleocyemata</taxon>
        <taxon>Brachyura</taxon>
        <taxon>Eubrachyura</taxon>
        <taxon>Portunoidea</taxon>
        <taxon>Portunidae</taxon>
        <taxon>Portuninae</taxon>
        <taxon>Portunus</taxon>
    </lineage>
</organism>
<dbReference type="InterPro" id="IPR002999">
    <property type="entry name" value="Tudor"/>
</dbReference>
<dbReference type="AlphaFoldDB" id="A0A5B7JDE1"/>
<dbReference type="Proteomes" id="UP000324222">
    <property type="component" value="Unassembled WGS sequence"/>
</dbReference>
<dbReference type="Pfam" id="PF00567">
    <property type="entry name" value="TUDOR"/>
    <property type="match status" value="1"/>
</dbReference>
<dbReference type="GO" id="GO:0005737">
    <property type="term" value="C:cytoplasm"/>
    <property type="evidence" value="ECO:0007669"/>
    <property type="project" value="UniProtKB-ARBA"/>
</dbReference>
<gene>
    <name evidence="2" type="ORF">E2C01_087449</name>
</gene>
<sequence length="120" mass="13921">MVYHQEFWARGRMEGIPAVKTEKFLVFLLDYGYTVKEELINIVPVNFGDWTSVPYQAKKVCLVDVIPVSLQYSYEEEISLILKKSKYWDPAATRFVEAIFAKLPKTEFEPVTLNQEGTVH</sequence>
<accession>A0A5B7JDE1</accession>
<evidence type="ECO:0000259" key="1">
    <source>
        <dbReference type="Pfam" id="PF00567"/>
    </source>
</evidence>
<dbReference type="OrthoDB" id="249932at2759"/>
<protein>
    <recommendedName>
        <fullName evidence="1">Tudor domain-containing protein</fullName>
    </recommendedName>
</protein>
<evidence type="ECO:0000313" key="3">
    <source>
        <dbReference type="Proteomes" id="UP000324222"/>
    </source>
</evidence>
<dbReference type="InterPro" id="IPR035437">
    <property type="entry name" value="SNase_OB-fold_sf"/>
</dbReference>
<keyword evidence="3" id="KW-1185">Reference proteome</keyword>
<name>A0A5B7JDE1_PORTR</name>
<dbReference type="EMBL" id="VSRR010090997">
    <property type="protein sequence ID" value="MPC92363.1"/>
    <property type="molecule type" value="Genomic_DNA"/>
</dbReference>
<proteinExistence type="predicted"/>
<dbReference type="Gene3D" id="2.40.50.90">
    <property type="match status" value="1"/>
</dbReference>
<reference evidence="2 3" key="1">
    <citation type="submission" date="2019-05" db="EMBL/GenBank/DDBJ databases">
        <title>Another draft genome of Portunus trituberculatus and its Hox gene families provides insights of decapod evolution.</title>
        <authorList>
            <person name="Jeong J.-H."/>
            <person name="Song I."/>
            <person name="Kim S."/>
            <person name="Choi T."/>
            <person name="Kim D."/>
            <person name="Ryu S."/>
            <person name="Kim W."/>
        </authorList>
    </citation>
    <scope>NUCLEOTIDE SEQUENCE [LARGE SCALE GENOMIC DNA]</scope>
    <source>
        <tissue evidence="2">Muscle</tissue>
    </source>
</reference>
<feature type="domain" description="Tudor" evidence="1">
    <location>
        <begin position="2"/>
        <end position="62"/>
    </location>
</feature>
<dbReference type="SUPFAM" id="SSF63748">
    <property type="entry name" value="Tudor/PWWP/MBT"/>
    <property type="match status" value="1"/>
</dbReference>